<keyword evidence="4" id="KW-0645">Protease</keyword>
<dbReference type="Gene3D" id="4.10.280.10">
    <property type="entry name" value="Helix-loop-helix DNA-binding domain"/>
    <property type="match status" value="1"/>
</dbReference>
<evidence type="ECO:0000256" key="2">
    <source>
        <dbReference type="ARBA" id="ARBA00005228"/>
    </source>
</evidence>
<dbReference type="Proteomes" id="UP000053237">
    <property type="component" value="Unassembled WGS sequence"/>
</dbReference>
<evidence type="ECO:0000259" key="9">
    <source>
        <dbReference type="PROSITE" id="PS50888"/>
    </source>
</evidence>
<dbReference type="Gene3D" id="2.130.10.120">
    <property type="entry name" value="Prolyl oligopeptidase, N-terminal domain"/>
    <property type="match status" value="1"/>
</dbReference>
<feature type="domain" description="BHLH" evidence="9">
    <location>
        <begin position="1177"/>
        <end position="1226"/>
    </location>
</feature>
<dbReference type="GO" id="GO:0046983">
    <property type="term" value="F:protein dimerization activity"/>
    <property type="evidence" value="ECO:0007669"/>
    <property type="project" value="InterPro"/>
</dbReference>
<evidence type="ECO:0000256" key="5">
    <source>
        <dbReference type="ARBA" id="ARBA00022801"/>
    </source>
</evidence>
<organism evidence="10 11">
    <name type="scientific">Albugo candida</name>
    <dbReference type="NCBI Taxonomy" id="65357"/>
    <lineage>
        <taxon>Eukaryota</taxon>
        <taxon>Sar</taxon>
        <taxon>Stramenopiles</taxon>
        <taxon>Oomycota</taxon>
        <taxon>Peronosporomycetes</taxon>
        <taxon>Albuginales</taxon>
        <taxon>Albuginaceae</taxon>
        <taxon>Albugo</taxon>
    </lineage>
</organism>
<name>A0A024FT40_9STRA</name>
<evidence type="ECO:0000256" key="8">
    <source>
        <dbReference type="SAM" id="MobiDB-lite"/>
    </source>
</evidence>
<dbReference type="PROSITE" id="PS50888">
    <property type="entry name" value="BHLH"/>
    <property type="match status" value="1"/>
</dbReference>
<dbReference type="FunFam" id="2.130.10.120:FF:000001">
    <property type="entry name" value="Prolyl endopeptidase"/>
    <property type="match status" value="1"/>
</dbReference>
<dbReference type="SMART" id="SM00353">
    <property type="entry name" value="HLH"/>
    <property type="match status" value="1"/>
</dbReference>
<dbReference type="InterPro" id="IPR029058">
    <property type="entry name" value="AB_hydrolase_fold"/>
</dbReference>
<dbReference type="InParanoid" id="A0A024FT40"/>
<dbReference type="SUPFAM" id="SSF50993">
    <property type="entry name" value="Peptidase/esterase 'gauge' domain"/>
    <property type="match status" value="1"/>
</dbReference>
<dbReference type="GO" id="GO:0006508">
    <property type="term" value="P:proteolysis"/>
    <property type="evidence" value="ECO:0007669"/>
    <property type="project" value="UniProtKB-KW"/>
</dbReference>
<evidence type="ECO:0000256" key="1">
    <source>
        <dbReference type="ARBA" id="ARBA00001070"/>
    </source>
</evidence>
<dbReference type="InterPro" id="IPR002470">
    <property type="entry name" value="Peptidase_S9A"/>
</dbReference>
<feature type="region of interest" description="Disordered" evidence="8">
    <location>
        <begin position="1157"/>
        <end position="1183"/>
    </location>
</feature>
<keyword evidence="5" id="KW-0378">Hydrolase</keyword>
<comment type="caution">
    <text evidence="10">The sequence shown here is derived from an EMBL/GenBank/DDBJ whole genome shotgun (WGS) entry which is preliminary data.</text>
</comment>
<evidence type="ECO:0000256" key="7">
    <source>
        <dbReference type="SAM" id="Coils"/>
    </source>
</evidence>
<dbReference type="InterPro" id="IPR023302">
    <property type="entry name" value="Pept_S9A_N"/>
</dbReference>
<dbReference type="InterPro" id="IPR036638">
    <property type="entry name" value="HLH_DNA-bd_sf"/>
</dbReference>
<evidence type="ECO:0000256" key="6">
    <source>
        <dbReference type="ARBA" id="ARBA00022825"/>
    </source>
</evidence>
<proteinExistence type="inferred from homology"/>
<dbReference type="OrthoDB" id="248387at2759"/>
<evidence type="ECO:0000313" key="10">
    <source>
        <dbReference type="EMBL" id="CCI10032.1"/>
    </source>
</evidence>
<keyword evidence="7" id="KW-0175">Coiled coil</keyword>
<keyword evidence="6" id="KW-0720">Serine protease</keyword>
<gene>
    <name evidence="10" type="ORF">BN9_050920</name>
</gene>
<dbReference type="GO" id="GO:0005829">
    <property type="term" value="C:cytosol"/>
    <property type="evidence" value="ECO:0007669"/>
    <property type="project" value="TreeGrafter"/>
</dbReference>
<sequence length="1332" mass="152070">MLELSVHRIQMRLDVFNASKSQPLALNMVAAIEDLEILDYISTSQIRKMQYHEAEFDDDTVRTEFVNATEGLEQAYDSLARELHIAAKTIVAISAVLAYNHYFRTALLVGKDQYSIRQFFHQQNSLQINKLIQLMHNVARQIDQEATSNALMYSDNSVDYGPGRVNNFALPKGQYPAFTNYPKLVDRLSFHKTKTMSNNAQRNRYPDVRRDDSVREEHFGDVVPDPYRWLENPSTEETKKFVAEQNQLTSAVFEQNVRFQSEFKARLTELFDYEKFSVPFQIGSETLAEHQYYVYAKNDGLQNQDVWYIQRTLHGEAQVLFDPNQLSKDGTIALSNVSFSECKKSNNLQLYMAYGISHGGSDWQSIHVLDVTKSQSAGDGNSHYSNYILTDKLDWVKFSSISWTHDDKGFFYCRFPAPAQFEGSGTTEQQKERGTETNANSNHQIWYHHLHTTQEEDVLVFAYPSKPNYTLSAEVSEDGKYIIVYLFDGCKNANMVYLTPITVFNDWMINQNGRNLPVYKLVDMMEYSFNYIFNDESFFYFQTNMNAPREKVVKIDLGLILSSHDFGADATSNCPPWVEVIPEQPESIVLESVHPARKNLLILKLLSDVHNVLHIYNLEGQFYTKIDLPAIGTAQVSSKRASSMVFYKFVSVLYPGKIFHLDLPDFQTAKVPRLEGVCFRESTLKDFDASQYEVLQVFYPSKDGTQIPMFLVKHKLLKPDGSIPTYLYGYGGFNIALKPSFSISRLLFVQHFKGMLAIANLRGGGEYGEEWHRQGMLFKKQNVFDDFHAAAEYLIEQKYTNPSKIAIHGGSNGGTLVAACANQRPDLYRCVVGAVGVMDMLRFHLFTIGHAWISEFGDPSTKEYFSYIRKYSPLHNVPKANQLERTQYPAVLLTTGDHDDRVVPLHSFKYIAELQHQLGSSCNNPFVIRIDTKSGHGAGKPTTKQIEESTDVYTFIAWCLGLMIGEEIMNDLDNVDFLSLPIEELGEYLVQNEVEDSWKHLSLEYTKEEDDALIIANETKDRNELNLLFNCEPDMNALESELEKLSYERENSFPSNGSIVQETTCASKDGVILHGSKIHQSAAGICTDQNADSNNCFHHQPSTKQYHRSQAGTCTLLPKAPKRSFEVMVECTPENCLPIRPSKPFTVLSEDKQSQRAMNGICSSSSAPSEVSTTEEERGFRKKSREKIRRQEVKIRFDELVELLGVCPRMHKSSILKEAILQIRTLRRENRDLSRERQHLRAHYQRLATSLHHTEFRSTSAQPQAQCYYTPWIPRNAMCDQPSASSLEESKLYMPSGQFSPDSNMDEAPNQQVPFSIRSTFASRKVVQGRHV</sequence>
<protein>
    <recommendedName>
        <fullName evidence="3">prolyl oligopeptidase</fullName>
        <ecNumber evidence="3">3.4.21.26</ecNumber>
    </recommendedName>
</protein>
<dbReference type="Pfam" id="PF02897">
    <property type="entry name" value="Peptidase_S9_N"/>
    <property type="match status" value="1"/>
</dbReference>
<dbReference type="GO" id="GO:0070012">
    <property type="term" value="F:oligopeptidase activity"/>
    <property type="evidence" value="ECO:0007669"/>
    <property type="project" value="TreeGrafter"/>
</dbReference>
<dbReference type="SUPFAM" id="SSF47459">
    <property type="entry name" value="HLH, helix-loop-helix DNA-binding domain"/>
    <property type="match status" value="1"/>
</dbReference>
<evidence type="ECO:0000313" key="11">
    <source>
        <dbReference type="Proteomes" id="UP000053237"/>
    </source>
</evidence>
<dbReference type="PANTHER" id="PTHR42881:SF2">
    <property type="entry name" value="PROLYL ENDOPEPTIDASE"/>
    <property type="match status" value="1"/>
</dbReference>
<accession>A0A024FT40</accession>
<feature type="coiled-coil region" evidence="7">
    <location>
        <begin position="1216"/>
        <end position="1243"/>
    </location>
</feature>
<dbReference type="EC" id="3.4.21.26" evidence="3"/>
<evidence type="ECO:0000256" key="3">
    <source>
        <dbReference type="ARBA" id="ARBA00011897"/>
    </source>
</evidence>
<comment type="similarity">
    <text evidence="2">Belongs to the peptidase S9A family.</text>
</comment>
<dbReference type="InterPro" id="IPR011598">
    <property type="entry name" value="bHLH_dom"/>
</dbReference>
<dbReference type="EMBL" id="CAIX01000067">
    <property type="protein sequence ID" value="CCI10032.1"/>
    <property type="molecule type" value="Genomic_DNA"/>
</dbReference>
<evidence type="ECO:0000256" key="4">
    <source>
        <dbReference type="ARBA" id="ARBA00022670"/>
    </source>
</evidence>
<dbReference type="PANTHER" id="PTHR42881">
    <property type="entry name" value="PROLYL ENDOPEPTIDASE"/>
    <property type="match status" value="1"/>
</dbReference>
<reference evidence="10 11" key="1">
    <citation type="submission" date="2012-05" db="EMBL/GenBank/DDBJ databases">
        <title>Recombination and specialization in a pathogen metapopulation.</title>
        <authorList>
            <person name="Gardiner A."/>
            <person name="Kemen E."/>
            <person name="Schultz-Larsen T."/>
            <person name="MacLean D."/>
            <person name="Van Oosterhout C."/>
            <person name="Jones J.D.G."/>
        </authorList>
    </citation>
    <scope>NUCLEOTIDE SEQUENCE [LARGE SCALE GENOMIC DNA]</scope>
    <source>
        <strain evidence="10 11">Ac Nc2</strain>
    </source>
</reference>
<dbReference type="GO" id="GO:0004252">
    <property type="term" value="F:serine-type endopeptidase activity"/>
    <property type="evidence" value="ECO:0007669"/>
    <property type="project" value="UniProtKB-EC"/>
</dbReference>
<feature type="compositionally biased region" description="Low complexity" evidence="8">
    <location>
        <begin position="1163"/>
        <end position="1172"/>
    </location>
</feature>
<dbReference type="FunFam" id="3.40.50.1820:FF:000005">
    <property type="entry name" value="Prolyl endopeptidase"/>
    <property type="match status" value="1"/>
</dbReference>
<dbReference type="InterPro" id="IPR051167">
    <property type="entry name" value="Prolyl_oligopep/macrocyclase"/>
</dbReference>
<dbReference type="InterPro" id="IPR001375">
    <property type="entry name" value="Peptidase_S9_cat"/>
</dbReference>
<dbReference type="SUPFAM" id="SSF53474">
    <property type="entry name" value="alpha/beta-Hydrolases"/>
    <property type="match status" value="1"/>
</dbReference>
<dbReference type="Pfam" id="PF00326">
    <property type="entry name" value="Peptidase_S9"/>
    <property type="match status" value="1"/>
</dbReference>
<dbReference type="Gene3D" id="3.40.50.1820">
    <property type="entry name" value="alpha/beta hydrolase"/>
    <property type="match status" value="1"/>
</dbReference>
<keyword evidence="11" id="KW-1185">Reference proteome</keyword>
<dbReference type="PRINTS" id="PR00862">
    <property type="entry name" value="PROLIGOPTASE"/>
</dbReference>
<comment type="catalytic activity">
    <reaction evidence="1">
        <text>Hydrolysis of Pro-|-Xaa &gt;&gt; Ala-|-Xaa in oligopeptides.</text>
        <dbReference type="EC" id="3.4.21.26"/>
    </reaction>
</comment>